<keyword evidence="1" id="KW-0812">Transmembrane</keyword>
<accession>A0A358E107</accession>
<dbReference type="Proteomes" id="UP000264779">
    <property type="component" value="Unassembled WGS sequence"/>
</dbReference>
<sequence>MKNQNTKPQLRKSSGLKDLVKMQPEVALFESMLKSKTLTVMVGVILSSFLGFLYFLSKMAGAYA</sequence>
<name>A0A358E107_9ALTE</name>
<evidence type="ECO:0000313" key="3">
    <source>
        <dbReference type="Proteomes" id="UP000264779"/>
    </source>
</evidence>
<organism evidence="2 3">
    <name type="scientific">Alteromonas australica</name>
    <dbReference type="NCBI Taxonomy" id="589873"/>
    <lineage>
        <taxon>Bacteria</taxon>
        <taxon>Pseudomonadati</taxon>
        <taxon>Pseudomonadota</taxon>
        <taxon>Gammaproteobacteria</taxon>
        <taxon>Alteromonadales</taxon>
        <taxon>Alteromonadaceae</taxon>
        <taxon>Alteromonas/Salinimonas group</taxon>
        <taxon>Alteromonas</taxon>
    </lineage>
</organism>
<reference evidence="2 3" key="1">
    <citation type="journal article" date="2018" name="Nat. Biotechnol.">
        <title>A standardized bacterial taxonomy based on genome phylogeny substantially revises the tree of life.</title>
        <authorList>
            <person name="Parks D.H."/>
            <person name="Chuvochina M."/>
            <person name="Waite D.W."/>
            <person name="Rinke C."/>
            <person name="Skarshewski A."/>
            <person name="Chaumeil P.A."/>
            <person name="Hugenholtz P."/>
        </authorList>
    </citation>
    <scope>NUCLEOTIDE SEQUENCE [LARGE SCALE GENOMIC DNA]</scope>
    <source>
        <strain evidence="2">UBA11621</strain>
    </source>
</reference>
<evidence type="ECO:0000313" key="2">
    <source>
        <dbReference type="EMBL" id="HBU52090.1"/>
    </source>
</evidence>
<dbReference type="EMBL" id="DONK01000192">
    <property type="protein sequence ID" value="HBU52090.1"/>
    <property type="molecule type" value="Genomic_DNA"/>
</dbReference>
<dbReference type="AlphaFoldDB" id="A0A358E107"/>
<protein>
    <submittedName>
        <fullName evidence="2">Uncharacterized protein</fullName>
    </submittedName>
</protein>
<dbReference type="RefSeq" id="WP_272965964.1">
    <property type="nucleotide sequence ID" value="NZ_CALBIY010000075.1"/>
</dbReference>
<keyword evidence="1" id="KW-1133">Transmembrane helix</keyword>
<proteinExistence type="predicted"/>
<comment type="caution">
    <text evidence="2">The sequence shown here is derived from an EMBL/GenBank/DDBJ whole genome shotgun (WGS) entry which is preliminary data.</text>
</comment>
<evidence type="ECO:0000256" key="1">
    <source>
        <dbReference type="SAM" id="Phobius"/>
    </source>
</evidence>
<keyword evidence="1" id="KW-0472">Membrane</keyword>
<feature type="transmembrane region" description="Helical" evidence="1">
    <location>
        <begin position="38"/>
        <end position="56"/>
    </location>
</feature>
<gene>
    <name evidence="2" type="ORF">DEB45_12595</name>
</gene>